<gene>
    <name evidence="1" type="ORF">K460DRAFT_397357</name>
</gene>
<proteinExistence type="predicted"/>
<dbReference type="RefSeq" id="XP_040786782.1">
    <property type="nucleotide sequence ID" value="XM_040936150.1"/>
</dbReference>
<dbReference type="GeneID" id="63853401"/>
<reference evidence="1" key="1">
    <citation type="submission" date="2020-01" db="EMBL/GenBank/DDBJ databases">
        <authorList>
            <consortium name="DOE Joint Genome Institute"/>
            <person name="Haridas S."/>
            <person name="Albert R."/>
            <person name="Binder M."/>
            <person name="Bloem J."/>
            <person name="Labutti K."/>
            <person name="Salamov A."/>
            <person name="Andreopoulos B."/>
            <person name="Baker S.E."/>
            <person name="Barry K."/>
            <person name="Bills G."/>
            <person name="Bluhm B.H."/>
            <person name="Cannon C."/>
            <person name="Castanera R."/>
            <person name="Culley D.E."/>
            <person name="Daum C."/>
            <person name="Ezra D."/>
            <person name="Gonzalez J.B."/>
            <person name="Henrissat B."/>
            <person name="Kuo A."/>
            <person name="Liang C."/>
            <person name="Lipzen A."/>
            <person name="Lutzoni F."/>
            <person name="Magnuson J."/>
            <person name="Mondo S."/>
            <person name="Nolan M."/>
            <person name="Ohm R."/>
            <person name="Pangilinan J."/>
            <person name="Park H.-J."/>
            <person name="Ramirez L."/>
            <person name="Alfaro M."/>
            <person name="Sun H."/>
            <person name="Tritt A."/>
            <person name="Yoshinaga Y."/>
            <person name="Zwiers L.-H."/>
            <person name="Turgeon B.G."/>
            <person name="Goodwin S.B."/>
            <person name="Spatafora J.W."/>
            <person name="Crous P.W."/>
            <person name="Grigoriev I.V."/>
        </authorList>
    </citation>
    <scope>NUCLEOTIDE SEQUENCE</scope>
    <source>
        <strain evidence="1">CBS 394.84</strain>
    </source>
</reference>
<protein>
    <submittedName>
        <fullName evidence="1">Uncharacterized protein</fullName>
    </submittedName>
</protein>
<dbReference type="Proteomes" id="UP000800039">
    <property type="component" value="Unassembled WGS sequence"/>
</dbReference>
<comment type="caution">
    <text evidence="1">The sequence shown here is derived from an EMBL/GenBank/DDBJ whole genome shotgun (WGS) entry which is preliminary data.</text>
</comment>
<dbReference type="EMBL" id="ML976617">
    <property type="protein sequence ID" value="KAF1844219.1"/>
    <property type="molecule type" value="Genomic_DNA"/>
</dbReference>
<keyword evidence="2" id="KW-1185">Reference proteome</keyword>
<evidence type="ECO:0000313" key="1">
    <source>
        <dbReference type="EMBL" id="KAF1844219.1"/>
    </source>
</evidence>
<organism evidence="1 2">
    <name type="scientific">Cucurbitaria berberidis CBS 394.84</name>
    <dbReference type="NCBI Taxonomy" id="1168544"/>
    <lineage>
        <taxon>Eukaryota</taxon>
        <taxon>Fungi</taxon>
        <taxon>Dikarya</taxon>
        <taxon>Ascomycota</taxon>
        <taxon>Pezizomycotina</taxon>
        <taxon>Dothideomycetes</taxon>
        <taxon>Pleosporomycetidae</taxon>
        <taxon>Pleosporales</taxon>
        <taxon>Pleosporineae</taxon>
        <taxon>Cucurbitariaceae</taxon>
        <taxon>Cucurbitaria</taxon>
    </lineage>
</organism>
<accession>A0A9P4L7E1</accession>
<evidence type="ECO:0000313" key="2">
    <source>
        <dbReference type="Proteomes" id="UP000800039"/>
    </source>
</evidence>
<name>A0A9P4L7E1_9PLEO</name>
<dbReference type="AlphaFoldDB" id="A0A9P4L7E1"/>
<sequence length="195" mass="20807">MANGTTKEGRGVAADPIQFTLMKPMRRAGKSEAGGADGGTTDGMRGTRELPPPLCRGIADDLHSAPTLSLRYYGYYAPLGRRPTRERQTGQYALGKASLSSSVSYPFIVFWQYPHAANIATLAYASAAMANLAEHAAVTSASYPPSSLSPIVHGAGPGLPLQGCLFAAMTFRSDNGCGWRRPTDQRAKKSKLNER</sequence>